<dbReference type="GO" id="GO:0016987">
    <property type="term" value="F:sigma factor activity"/>
    <property type="evidence" value="ECO:0007669"/>
    <property type="project" value="UniProtKB-KW"/>
</dbReference>
<dbReference type="EMBL" id="PJNE01000001">
    <property type="protein sequence ID" value="PKW28185.1"/>
    <property type="molecule type" value="Genomic_DNA"/>
</dbReference>
<dbReference type="InterPro" id="IPR036388">
    <property type="entry name" value="WH-like_DNA-bd_sf"/>
</dbReference>
<protein>
    <submittedName>
        <fullName evidence="8">RNA polymerase sigma-70 factor (Sigma-E family)</fullName>
    </submittedName>
</protein>
<dbReference type="InterPro" id="IPR013249">
    <property type="entry name" value="RNA_pol_sigma70_r4_t2"/>
</dbReference>
<dbReference type="CDD" id="cd06171">
    <property type="entry name" value="Sigma70_r4"/>
    <property type="match status" value="1"/>
</dbReference>
<evidence type="ECO:0000256" key="4">
    <source>
        <dbReference type="ARBA" id="ARBA00023125"/>
    </source>
</evidence>
<dbReference type="InterPro" id="IPR039425">
    <property type="entry name" value="RNA_pol_sigma-70-like"/>
</dbReference>
<dbReference type="SUPFAM" id="SSF88946">
    <property type="entry name" value="Sigma2 domain of RNA polymerase sigma factors"/>
    <property type="match status" value="1"/>
</dbReference>
<keyword evidence="2" id="KW-0805">Transcription regulation</keyword>
<accession>A0A2N3YMU0</accession>
<organism evidence="8 9">
    <name type="scientific">Phycicoccus duodecadis</name>
    <dbReference type="NCBI Taxonomy" id="173053"/>
    <lineage>
        <taxon>Bacteria</taxon>
        <taxon>Bacillati</taxon>
        <taxon>Actinomycetota</taxon>
        <taxon>Actinomycetes</taxon>
        <taxon>Micrococcales</taxon>
        <taxon>Intrasporangiaceae</taxon>
        <taxon>Phycicoccus</taxon>
    </lineage>
</organism>
<dbReference type="InterPro" id="IPR007627">
    <property type="entry name" value="RNA_pol_sigma70_r2"/>
</dbReference>
<keyword evidence="5" id="KW-0804">Transcription</keyword>
<dbReference type="InterPro" id="IPR013324">
    <property type="entry name" value="RNA_pol_sigma_r3/r4-like"/>
</dbReference>
<feature type="domain" description="RNA polymerase sigma factor 70 region 4 type 2" evidence="7">
    <location>
        <begin position="116"/>
        <end position="168"/>
    </location>
</feature>
<dbReference type="NCBIfam" id="TIGR02937">
    <property type="entry name" value="sigma70-ECF"/>
    <property type="match status" value="1"/>
</dbReference>
<dbReference type="Gene3D" id="1.10.10.10">
    <property type="entry name" value="Winged helix-like DNA-binding domain superfamily/Winged helix DNA-binding domain"/>
    <property type="match status" value="1"/>
</dbReference>
<gene>
    <name evidence="8" type="ORF">ATL31_3043</name>
</gene>
<keyword evidence="3" id="KW-0731">Sigma factor</keyword>
<evidence type="ECO:0000256" key="1">
    <source>
        <dbReference type="ARBA" id="ARBA00010641"/>
    </source>
</evidence>
<evidence type="ECO:0000256" key="5">
    <source>
        <dbReference type="ARBA" id="ARBA00023163"/>
    </source>
</evidence>
<evidence type="ECO:0000259" key="7">
    <source>
        <dbReference type="Pfam" id="PF08281"/>
    </source>
</evidence>
<dbReference type="GO" id="GO:0006352">
    <property type="term" value="P:DNA-templated transcription initiation"/>
    <property type="evidence" value="ECO:0007669"/>
    <property type="project" value="InterPro"/>
</dbReference>
<dbReference type="Gene3D" id="1.10.1740.10">
    <property type="match status" value="1"/>
</dbReference>
<evidence type="ECO:0000256" key="3">
    <source>
        <dbReference type="ARBA" id="ARBA00023082"/>
    </source>
</evidence>
<evidence type="ECO:0000256" key="2">
    <source>
        <dbReference type="ARBA" id="ARBA00023015"/>
    </source>
</evidence>
<dbReference type="GO" id="GO:0003677">
    <property type="term" value="F:DNA binding"/>
    <property type="evidence" value="ECO:0007669"/>
    <property type="project" value="UniProtKB-KW"/>
</dbReference>
<keyword evidence="4" id="KW-0238">DNA-binding</keyword>
<comment type="similarity">
    <text evidence="1">Belongs to the sigma-70 factor family. ECF subfamily.</text>
</comment>
<dbReference type="Pfam" id="PF04542">
    <property type="entry name" value="Sigma70_r2"/>
    <property type="match status" value="1"/>
</dbReference>
<dbReference type="PANTHER" id="PTHR43133">
    <property type="entry name" value="RNA POLYMERASE ECF-TYPE SIGMA FACTO"/>
    <property type="match status" value="1"/>
</dbReference>
<feature type="domain" description="RNA polymerase sigma-70 region 2" evidence="6">
    <location>
        <begin position="19"/>
        <end position="85"/>
    </location>
</feature>
<evidence type="ECO:0000313" key="8">
    <source>
        <dbReference type="EMBL" id="PKW28185.1"/>
    </source>
</evidence>
<dbReference type="InterPro" id="IPR014325">
    <property type="entry name" value="RNA_pol_sigma-E_actinobac"/>
</dbReference>
<dbReference type="OrthoDB" id="4864396at2"/>
<sequence>MTMAAVDQRRGLDLAIGDLYAAHARGLVRLAWLLLHDEQDAEEVVQDAYVSLHRRWGRLDDPAAAAAYLRRSVVNGARSALRRRGVRQRYAAALAAERVVLALSPSDTVVAAEQRDELVGALTRLPQRQREVLVLRYYLDLSEAEIADALGISPGSVKTHAHRGLAALRAGQER</sequence>
<proteinExistence type="inferred from homology"/>
<dbReference type="Proteomes" id="UP000233781">
    <property type="component" value="Unassembled WGS sequence"/>
</dbReference>
<dbReference type="PANTHER" id="PTHR43133:SF50">
    <property type="entry name" value="ECF RNA POLYMERASE SIGMA FACTOR SIGM"/>
    <property type="match status" value="1"/>
</dbReference>
<dbReference type="InterPro" id="IPR013325">
    <property type="entry name" value="RNA_pol_sigma_r2"/>
</dbReference>
<dbReference type="AlphaFoldDB" id="A0A2N3YMU0"/>
<comment type="caution">
    <text evidence="8">The sequence shown here is derived from an EMBL/GenBank/DDBJ whole genome shotgun (WGS) entry which is preliminary data.</text>
</comment>
<evidence type="ECO:0000313" key="9">
    <source>
        <dbReference type="Proteomes" id="UP000233781"/>
    </source>
</evidence>
<dbReference type="SUPFAM" id="SSF88659">
    <property type="entry name" value="Sigma3 and sigma4 domains of RNA polymerase sigma factors"/>
    <property type="match status" value="1"/>
</dbReference>
<name>A0A2N3YMU0_9MICO</name>
<evidence type="ECO:0000259" key="6">
    <source>
        <dbReference type="Pfam" id="PF04542"/>
    </source>
</evidence>
<reference evidence="8 9" key="1">
    <citation type="submission" date="2017-12" db="EMBL/GenBank/DDBJ databases">
        <title>Sequencing the genomes of 1000 Actinobacteria strains.</title>
        <authorList>
            <person name="Klenk H.-P."/>
        </authorList>
    </citation>
    <scope>NUCLEOTIDE SEQUENCE [LARGE SCALE GENOMIC DNA]</scope>
    <source>
        <strain evidence="8 9">DSM 12806</strain>
    </source>
</reference>
<dbReference type="NCBIfam" id="TIGR02983">
    <property type="entry name" value="SigE-fam_strep"/>
    <property type="match status" value="1"/>
</dbReference>
<keyword evidence="9" id="KW-1185">Reference proteome</keyword>
<dbReference type="InterPro" id="IPR014284">
    <property type="entry name" value="RNA_pol_sigma-70_dom"/>
</dbReference>
<dbReference type="Pfam" id="PF08281">
    <property type="entry name" value="Sigma70_r4_2"/>
    <property type="match status" value="1"/>
</dbReference>